<dbReference type="FunFam" id="3.40.50.720:FF:000173">
    <property type="entry name" value="3-oxoacyl-[acyl-carrier protein] reductase"/>
    <property type="match status" value="1"/>
</dbReference>
<dbReference type="PRINTS" id="PR00081">
    <property type="entry name" value="GDHRDH"/>
</dbReference>
<dbReference type="SUPFAM" id="SSF51735">
    <property type="entry name" value="NAD(P)-binding Rossmann-fold domains"/>
    <property type="match status" value="1"/>
</dbReference>
<dbReference type="PROSITE" id="PS00061">
    <property type="entry name" value="ADH_SHORT"/>
    <property type="match status" value="1"/>
</dbReference>
<dbReference type="InterPro" id="IPR057326">
    <property type="entry name" value="KR_dom"/>
</dbReference>
<dbReference type="InterPro" id="IPR020904">
    <property type="entry name" value="Sc_DH/Rdtase_CS"/>
</dbReference>
<dbReference type="Proteomes" id="UP001151516">
    <property type="component" value="Unassembled WGS sequence"/>
</dbReference>
<keyword evidence="3" id="KW-0560">Oxidoreductase</keyword>
<name>A0A9W8L497_9FUNG</name>
<dbReference type="GO" id="GO:0048038">
    <property type="term" value="F:quinone binding"/>
    <property type="evidence" value="ECO:0007669"/>
    <property type="project" value="TreeGrafter"/>
</dbReference>
<dbReference type="PANTHER" id="PTHR42760">
    <property type="entry name" value="SHORT-CHAIN DEHYDROGENASES/REDUCTASES FAMILY MEMBER"/>
    <property type="match status" value="1"/>
</dbReference>
<evidence type="ECO:0000256" key="3">
    <source>
        <dbReference type="ARBA" id="ARBA00023002"/>
    </source>
</evidence>
<reference evidence="5" key="1">
    <citation type="submission" date="2022-07" db="EMBL/GenBank/DDBJ databases">
        <title>Phylogenomic reconstructions and comparative analyses of Kickxellomycotina fungi.</title>
        <authorList>
            <person name="Reynolds N.K."/>
            <person name="Stajich J.E."/>
            <person name="Barry K."/>
            <person name="Grigoriev I.V."/>
            <person name="Crous P."/>
            <person name="Smith M.E."/>
        </authorList>
    </citation>
    <scope>NUCLEOTIDE SEQUENCE</scope>
    <source>
        <strain evidence="5">CBS 109367</strain>
    </source>
</reference>
<dbReference type="GO" id="GO:0006633">
    <property type="term" value="P:fatty acid biosynthetic process"/>
    <property type="evidence" value="ECO:0007669"/>
    <property type="project" value="TreeGrafter"/>
</dbReference>
<feature type="domain" description="Ketoreductase" evidence="4">
    <location>
        <begin position="17"/>
        <end position="205"/>
    </location>
</feature>
<evidence type="ECO:0000256" key="1">
    <source>
        <dbReference type="ARBA" id="ARBA00006484"/>
    </source>
</evidence>
<dbReference type="InterPro" id="IPR002347">
    <property type="entry name" value="SDR_fam"/>
</dbReference>
<keyword evidence="6" id="KW-1185">Reference proteome</keyword>
<dbReference type="SMART" id="SM00822">
    <property type="entry name" value="PKS_KR"/>
    <property type="match status" value="1"/>
</dbReference>
<dbReference type="Pfam" id="PF13561">
    <property type="entry name" value="adh_short_C2"/>
    <property type="match status" value="1"/>
</dbReference>
<evidence type="ECO:0000313" key="6">
    <source>
        <dbReference type="Proteomes" id="UP001151516"/>
    </source>
</evidence>
<dbReference type="Gene3D" id="3.40.50.720">
    <property type="entry name" value="NAD(P)-binding Rossmann-like Domain"/>
    <property type="match status" value="1"/>
</dbReference>
<dbReference type="AlphaFoldDB" id="A0A9W8L497"/>
<comment type="caution">
    <text evidence="5">The sequence shown here is derived from an EMBL/GenBank/DDBJ whole genome shotgun (WGS) entry which is preliminary data.</text>
</comment>
<proteinExistence type="inferred from homology"/>
<organism evidence="5 6">
    <name type="scientific">Coemansia spiralis</name>
    <dbReference type="NCBI Taxonomy" id="417178"/>
    <lineage>
        <taxon>Eukaryota</taxon>
        <taxon>Fungi</taxon>
        <taxon>Fungi incertae sedis</taxon>
        <taxon>Zoopagomycota</taxon>
        <taxon>Kickxellomycotina</taxon>
        <taxon>Kickxellomycetes</taxon>
        <taxon>Kickxellales</taxon>
        <taxon>Kickxellaceae</taxon>
        <taxon>Coemansia</taxon>
    </lineage>
</organism>
<comment type="similarity">
    <text evidence="1">Belongs to the short-chain dehydrogenases/reductases (SDR) family.</text>
</comment>
<gene>
    <name evidence="5" type="ORF">IWW39_003465</name>
</gene>
<dbReference type="GO" id="GO:0016616">
    <property type="term" value="F:oxidoreductase activity, acting on the CH-OH group of donors, NAD or NADP as acceptor"/>
    <property type="evidence" value="ECO:0007669"/>
    <property type="project" value="TreeGrafter"/>
</dbReference>
<dbReference type="InterPro" id="IPR036291">
    <property type="entry name" value="NAD(P)-bd_dom_sf"/>
</dbReference>
<keyword evidence="2" id="KW-0521">NADP</keyword>
<dbReference type="EMBL" id="JANBTX010000098">
    <property type="protein sequence ID" value="KAJ2686670.1"/>
    <property type="molecule type" value="Genomic_DNA"/>
</dbReference>
<dbReference type="PANTHER" id="PTHR42760:SF133">
    <property type="entry name" value="3-OXOACYL-[ACYL-CARRIER-PROTEIN] REDUCTASE"/>
    <property type="match status" value="1"/>
</dbReference>
<evidence type="ECO:0000259" key="4">
    <source>
        <dbReference type="SMART" id="SM00822"/>
    </source>
</evidence>
<sequence length="265" mass="27474">MTKARLLAASASTLVGKTALVTGATGGIGGAIALELARRGARLVVTGRDPKKLQALQHKLDEARPLHSSGEPVASPSISIPCDILDSSRIPGLAKQASQNGRMDILVNAAGISRDALLLRMPLASLMDTLNTNLVSAMMLSKELAPAMIRQKSGVIINVSSVIGLHGNVGQSAYAASKAGLIGFTKSLAKELGPRGVRVNAIAPGFIDTELTRDILQRPSTQDMISRAPLPHAGTVEDVAHGAAYLVEAQYVTGHVLVIDGGLCV</sequence>
<protein>
    <recommendedName>
        <fullName evidence="4">Ketoreductase domain-containing protein</fullName>
    </recommendedName>
</protein>
<dbReference type="OrthoDB" id="1669814at2759"/>
<evidence type="ECO:0000256" key="2">
    <source>
        <dbReference type="ARBA" id="ARBA00022857"/>
    </source>
</evidence>
<dbReference type="PRINTS" id="PR00080">
    <property type="entry name" value="SDRFAMILY"/>
</dbReference>
<evidence type="ECO:0000313" key="5">
    <source>
        <dbReference type="EMBL" id="KAJ2686670.1"/>
    </source>
</evidence>
<accession>A0A9W8L497</accession>